<feature type="transmembrane region" description="Helical" evidence="1">
    <location>
        <begin position="562"/>
        <end position="580"/>
    </location>
</feature>
<feature type="transmembrane region" description="Helical" evidence="1">
    <location>
        <begin position="592"/>
        <end position="611"/>
    </location>
</feature>
<dbReference type="InterPro" id="IPR036249">
    <property type="entry name" value="Thioredoxin-like_sf"/>
</dbReference>
<keyword evidence="1" id="KW-0812">Transmembrane</keyword>
<feature type="transmembrane region" description="Helical" evidence="1">
    <location>
        <begin position="386"/>
        <end position="406"/>
    </location>
</feature>
<protein>
    <submittedName>
        <fullName evidence="3">Thioredoxin family protein</fullName>
    </submittedName>
</protein>
<dbReference type="Pfam" id="PF11412">
    <property type="entry name" value="DsbD_N"/>
    <property type="match status" value="1"/>
</dbReference>
<feature type="domain" description="Thioredoxin" evidence="2">
    <location>
        <begin position="608"/>
        <end position="733"/>
    </location>
</feature>
<dbReference type="Proteomes" id="UP001500738">
    <property type="component" value="Unassembled WGS sequence"/>
</dbReference>
<dbReference type="CDD" id="cd02953">
    <property type="entry name" value="DsbDgamma"/>
    <property type="match status" value="1"/>
</dbReference>
<feature type="transmembrane region" description="Helical" evidence="1">
    <location>
        <begin position="426"/>
        <end position="444"/>
    </location>
</feature>
<feature type="transmembrane region" description="Helical" evidence="1">
    <location>
        <begin position="465"/>
        <end position="489"/>
    </location>
</feature>
<evidence type="ECO:0000259" key="2">
    <source>
        <dbReference type="PROSITE" id="PS51352"/>
    </source>
</evidence>
<comment type="caution">
    <text evidence="3">The sequence shown here is derived from an EMBL/GenBank/DDBJ whole genome shotgun (WGS) entry which is preliminary data.</text>
</comment>
<feature type="transmembrane region" description="Helical" evidence="1">
    <location>
        <begin position="340"/>
        <end position="365"/>
    </location>
</feature>
<dbReference type="Gene3D" id="3.40.30.10">
    <property type="entry name" value="Glutaredoxin"/>
    <property type="match status" value="1"/>
</dbReference>
<feature type="transmembrane region" description="Helical" evidence="1">
    <location>
        <begin position="539"/>
        <end position="556"/>
    </location>
</feature>
<dbReference type="PANTHER" id="PTHR32234:SF3">
    <property type="entry name" value="SUPPRESSION OF COPPER SENSITIVITY PROTEIN"/>
    <property type="match status" value="1"/>
</dbReference>
<keyword evidence="1" id="KW-0472">Membrane</keyword>
<name>A0ABP3XG89_9SPHN</name>
<evidence type="ECO:0000313" key="3">
    <source>
        <dbReference type="EMBL" id="GAA0863431.1"/>
    </source>
</evidence>
<dbReference type="PROSITE" id="PS51352">
    <property type="entry name" value="THIOREDOXIN_2"/>
    <property type="match status" value="1"/>
</dbReference>
<reference evidence="4" key="1">
    <citation type="journal article" date="2019" name="Int. J. Syst. Evol. Microbiol.">
        <title>The Global Catalogue of Microorganisms (GCM) 10K type strain sequencing project: providing services to taxonomists for standard genome sequencing and annotation.</title>
        <authorList>
            <consortium name="The Broad Institute Genomics Platform"/>
            <consortium name="The Broad Institute Genome Sequencing Center for Infectious Disease"/>
            <person name="Wu L."/>
            <person name="Ma J."/>
        </authorList>
    </citation>
    <scope>NUCLEOTIDE SEQUENCE [LARGE SCALE GENOMIC DNA]</scope>
    <source>
        <strain evidence="4">JCM 15910</strain>
    </source>
</reference>
<dbReference type="InterPro" id="IPR028250">
    <property type="entry name" value="DsbDN"/>
</dbReference>
<dbReference type="Pfam" id="PF13899">
    <property type="entry name" value="Thioredoxin_7"/>
    <property type="match status" value="1"/>
</dbReference>
<accession>A0ABP3XG89</accession>
<dbReference type="InterPro" id="IPR035671">
    <property type="entry name" value="DsbD_gamma"/>
</dbReference>
<proteinExistence type="predicted"/>
<organism evidence="3 4">
    <name type="scientific">Sphingopyxis soli</name>
    <dbReference type="NCBI Taxonomy" id="592051"/>
    <lineage>
        <taxon>Bacteria</taxon>
        <taxon>Pseudomonadati</taxon>
        <taxon>Pseudomonadota</taxon>
        <taxon>Alphaproteobacteria</taxon>
        <taxon>Sphingomonadales</taxon>
        <taxon>Sphingomonadaceae</taxon>
        <taxon>Sphingopyxis</taxon>
    </lineage>
</organism>
<dbReference type="InterPro" id="IPR013766">
    <property type="entry name" value="Thioredoxin_domain"/>
</dbReference>
<gene>
    <name evidence="3" type="ORF">GCM10009115_14010</name>
</gene>
<evidence type="ECO:0000313" key="4">
    <source>
        <dbReference type="Proteomes" id="UP001500738"/>
    </source>
</evidence>
<dbReference type="EMBL" id="BAAAFE010000006">
    <property type="protein sequence ID" value="GAA0863431.1"/>
    <property type="molecule type" value="Genomic_DNA"/>
</dbReference>
<dbReference type="PANTHER" id="PTHR32234">
    <property type="entry name" value="THIOL:DISULFIDE INTERCHANGE PROTEIN DSBD"/>
    <property type="match status" value="1"/>
</dbReference>
<sequence length="733" mass="76576">MIFAAVVSGFIFTGSFSDWGDVSAGCPLDESRLYGKPGTQDSGRRSVELRKDVFMTGLGRALLALLALAMLSLAPARAEPPHIAAKLVAESATVSPGATTAIALTMTPGKGWHGYWTNGGDAGFGLSVEWNAPEGVSVSPFRYPVPEPLILFGMMNHVYEHPYALLADVTVARDIAPGTDLTLTGIANWLACTDKVCVPEKAVISVALKAGDGQIAPATRTQFDAWRARLPQPLDRAGKWERKGDRVRFAIPLPAGTALEAPHLFLETQNIVDYPAVQGFSRNGDWIIVETRAKGDAAGRAEGLLKLGDGRGLTVHFEPGAVPAKGEPVATAASAPDMRLFWTALGGAILGGLILNLMPCVFPILSLKALSLTRSGGDARAAKVEALAYTGGAVLTALLLGGALLALRAAGEEVGWAFQLQHPVSVLALLILAIAITMNLLGSYELPSFGGGQALTEKSGAAGGFWTGALAAFAATPCSGPLLGAALGATLVLPAWAALPIFGGLGFGLALPFLAIGFVPALRNRLPKPGPWMAKFRKWMALPMGLTALALGWLLWRQIGSGSLIVWPLVVVAMTVVLLAHYGSIQRGDRRAWLLYAAGLLFVVSLAGTVGDVAQAERHTDGAGATFSPAALANARKSGKPVFVYFTADWCLSCKANEAGAINREAVQAAFAAKGVVTLVGDWTTGDPVITRTLAEHGRNSVPLYLWYAPGAAEPEILPQILTPGLLTDKAGG</sequence>
<dbReference type="SUPFAM" id="SSF52833">
    <property type="entry name" value="Thioredoxin-like"/>
    <property type="match status" value="1"/>
</dbReference>
<keyword evidence="4" id="KW-1185">Reference proteome</keyword>
<keyword evidence="1" id="KW-1133">Transmembrane helix</keyword>
<feature type="transmembrane region" description="Helical" evidence="1">
    <location>
        <begin position="495"/>
        <end position="519"/>
    </location>
</feature>
<evidence type="ECO:0000256" key="1">
    <source>
        <dbReference type="SAM" id="Phobius"/>
    </source>
</evidence>